<evidence type="ECO:0000313" key="2">
    <source>
        <dbReference type="EMBL" id="VUG18456.1"/>
    </source>
</evidence>
<proteinExistence type="inferred from homology"/>
<reference evidence="2 3" key="1">
    <citation type="submission" date="2019-07" db="EMBL/GenBank/DDBJ databases">
        <authorList>
            <person name="Friedrich A."/>
            <person name="Schacherer J."/>
        </authorList>
    </citation>
    <scope>NUCLEOTIDE SEQUENCE [LARGE SCALE GENOMIC DNA]</scope>
</reference>
<dbReference type="AlphaFoldDB" id="A0A7D9CYK4"/>
<keyword evidence="3" id="KW-1185">Reference proteome</keyword>
<comment type="similarity">
    <text evidence="1">Belongs to the STXBP/unc-18/SEC1 family.</text>
</comment>
<sequence length="612" mass="69536">MSASFNLYEVAQNYLSRILSTESDKAESGQLTRKENSSDHIRVLLLDNVTSKVISMVSTQSELLKHEIFLIDRLENTERDNLKNLPCICLLRPSDLTVSNLCNEISVPKYKSYQVYFNNIVSKPRLERLAESDDMEIVSKVAEVFQDFYTINKTFFTSINIQNSLGINLPDTWDGPSFDSSLDSIVSTLLSLKLNPVIRYESNSKMCHKLASSVAYKIKENNSLFSDTPKKDISPLLLIVDRRNDPITPLLFPWTYQSMIHEIFGIRNNTVDMSGLPNVGEELKTVVLNETQTSFMRNSMYSNFGELSQSLKEYINKYKQKTKTNSSISTIKDMRFFLENYPEFRKISLNLSKHMLLSSDIDKKINEWRMWEVSEFQQTLVSDSSFSNHKEELTKLEDFLFDRIKNEQGQIQPPLAESTKAKLLALYALKYESFNGNQTSHLIRLLKKQGFSAEYLHFIPSLLKYAGSSHRLSDRVGSVFERVAKSSTTFINGLNFGSHGDSSNVYMQHIPRLQNVLMKIAKCSLDSALYPYIKERSLRNETTSTDDRVPPQEVVIFMVGGVTYEEARLVAELNNSNSGLRCVIGGTNIPSTDDFMNNIIDVGSTWGAGGAI</sequence>
<dbReference type="InterPro" id="IPR036045">
    <property type="entry name" value="Sec1-like_sf"/>
</dbReference>
<evidence type="ECO:0000313" key="3">
    <source>
        <dbReference type="Proteomes" id="UP000478008"/>
    </source>
</evidence>
<protein>
    <submittedName>
        <fullName evidence="2">DEBR0S3_11540g1_1</fullName>
    </submittedName>
</protein>
<gene>
    <name evidence="2" type="primary">VPS45</name>
    <name evidence="2" type="ORF">DEBR0S3_11540G</name>
</gene>
<dbReference type="PANTHER" id="PTHR11679">
    <property type="entry name" value="VESICLE PROTEIN SORTING-ASSOCIATED"/>
    <property type="match status" value="1"/>
</dbReference>
<dbReference type="Gene3D" id="3.40.50.2060">
    <property type="match status" value="1"/>
</dbReference>
<dbReference type="Proteomes" id="UP000478008">
    <property type="component" value="Unassembled WGS sequence"/>
</dbReference>
<name>A0A7D9CYK4_DEKBR</name>
<dbReference type="PIRSF" id="PIRSF005715">
    <property type="entry name" value="VPS45_Sec1"/>
    <property type="match status" value="1"/>
</dbReference>
<dbReference type="InterPro" id="IPR027482">
    <property type="entry name" value="Sec1-like_dom2"/>
</dbReference>
<dbReference type="Pfam" id="PF00995">
    <property type="entry name" value="Sec1"/>
    <property type="match status" value="1"/>
</dbReference>
<dbReference type="GO" id="GO:0016192">
    <property type="term" value="P:vesicle-mediated transport"/>
    <property type="evidence" value="ECO:0007669"/>
    <property type="project" value="InterPro"/>
</dbReference>
<dbReference type="InterPro" id="IPR043127">
    <property type="entry name" value="Sec-1-like_dom3a"/>
</dbReference>
<dbReference type="EMBL" id="CABFWN010000003">
    <property type="protein sequence ID" value="VUG18456.1"/>
    <property type="molecule type" value="Genomic_DNA"/>
</dbReference>
<dbReference type="SUPFAM" id="SSF56815">
    <property type="entry name" value="Sec1/munc18-like (SM) proteins"/>
    <property type="match status" value="1"/>
</dbReference>
<organism evidence="2 3">
    <name type="scientific">Dekkera bruxellensis</name>
    <name type="common">Brettanomyces custersii</name>
    <dbReference type="NCBI Taxonomy" id="5007"/>
    <lineage>
        <taxon>Eukaryota</taxon>
        <taxon>Fungi</taxon>
        <taxon>Dikarya</taxon>
        <taxon>Ascomycota</taxon>
        <taxon>Saccharomycotina</taxon>
        <taxon>Pichiomycetes</taxon>
        <taxon>Pichiales</taxon>
        <taxon>Pichiaceae</taxon>
        <taxon>Brettanomyces</taxon>
    </lineage>
</organism>
<dbReference type="InterPro" id="IPR043154">
    <property type="entry name" value="Sec-1-like_dom1"/>
</dbReference>
<dbReference type="Gene3D" id="3.40.50.1910">
    <property type="match status" value="1"/>
</dbReference>
<dbReference type="InterPro" id="IPR001619">
    <property type="entry name" value="Sec1-like"/>
</dbReference>
<accession>A0A7D9CYK4</accession>
<evidence type="ECO:0000256" key="1">
    <source>
        <dbReference type="ARBA" id="ARBA00009884"/>
    </source>
</evidence>
<dbReference type="Gene3D" id="1.25.40.60">
    <property type="match status" value="1"/>
</dbReference>
<dbReference type="Gene3D" id="3.90.830.10">
    <property type="entry name" value="Syntaxin Binding Protein 1, Chain A, domain 2"/>
    <property type="match status" value="1"/>
</dbReference>